<dbReference type="OrthoDB" id="5597211at2759"/>
<reference evidence="2" key="1">
    <citation type="submission" date="2022-07" db="EMBL/GenBank/DDBJ databases">
        <title>Phylogenomic reconstructions and comparative analyses of Kickxellomycotina fungi.</title>
        <authorList>
            <person name="Reynolds N.K."/>
            <person name="Stajich J.E."/>
            <person name="Barry K."/>
            <person name="Grigoriev I.V."/>
            <person name="Crous P."/>
            <person name="Smith M.E."/>
        </authorList>
    </citation>
    <scope>NUCLEOTIDE SEQUENCE</scope>
    <source>
        <strain evidence="2">BCRC 34489</strain>
    </source>
</reference>
<evidence type="ECO:0000313" key="2">
    <source>
        <dbReference type="EMBL" id="KAJ2778078.1"/>
    </source>
</evidence>
<evidence type="ECO:0000256" key="1">
    <source>
        <dbReference type="SAM" id="MobiDB-lite"/>
    </source>
</evidence>
<organism evidence="2 3">
    <name type="scientific">Coemansia interrupta</name>
    <dbReference type="NCBI Taxonomy" id="1126814"/>
    <lineage>
        <taxon>Eukaryota</taxon>
        <taxon>Fungi</taxon>
        <taxon>Fungi incertae sedis</taxon>
        <taxon>Zoopagomycota</taxon>
        <taxon>Kickxellomycotina</taxon>
        <taxon>Kickxellomycetes</taxon>
        <taxon>Kickxellales</taxon>
        <taxon>Kickxellaceae</taxon>
        <taxon>Coemansia</taxon>
    </lineage>
</organism>
<comment type="caution">
    <text evidence="2">The sequence shown here is derived from an EMBL/GenBank/DDBJ whole genome shotgun (WGS) entry which is preliminary data.</text>
</comment>
<keyword evidence="3" id="KW-1185">Reference proteome</keyword>
<feature type="compositionally biased region" description="Basic and acidic residues" evidence="1">
    <location>
        <begin position="196"/>
        <end position="215"/>
    </location>
</feature>
<feature type="compositionally biased region" description="Basic and acidic residues" evidence="1">
    <location>
        <begin position="51"/>
        <end position="61"/>
    </location>
</feature>
<proteinExistence type="predicted"/>
<dbReference type="InterPro" id="IPR058940">
    <property type="entry name" value="mS26_fungi"/>
</dbReference>
<dbReference type="AlphaFoldDB" id="A0A9W8H6T8"/>
<dbReference type="Proteomes" id="UP001140172">
    <property type="component" value="Unassembled WGS sequence"/>
</dbReference>
<dbReference type="EMBL" id="JANBUM010000370">
    <property type="protein sequence ID" value="KAJ2778078.1"/>
    <property type="molecule type" value="Genomic_DNA"/>
</dbReference>
<feature type="region of interest" description="Disordered" evidence="1">
    <location>
        <begin position="30"/>
        <end position="91"/>
    </location>
</feature>
<dbReference type="Pfam" id="PF26163">
    <property type="entry name" value="mS26"/>
    <property type="match status" value="1"/>
</dbReference>
<name>A0A9W8H6T8_9FUNG</name>
<gene>
    <name evidence="2" type="ORF">GGI15_004282</name>
</gene>
<accession>A0A9W8H6T8</accession>
<sequence>MLGKRIAVAASKSRVVAVSRRYQSSEADYKGSANYIPGKQGYAPGFPPPKNWRDVPRKKPDPMLASDLPVPKRPSGEAASARAEKQNASGAFRQRMRELRHSYLHDHLVDEQTKREHRKESLARMREMQAEQREKIREERLLYQTQVQADPLSAENVLNAEGLTLLGNIPEPVARDINDPGYKLAPPRVSISIPEEANRIRNEERKENRRLTNQHRHEDNVQAMMTLFHEAKSFVTYENMDAKINHFLTVLAFSPRSLGEMMDELNKAGGVVTSAEINERSVELRNTLEGSTGPQGKLGYSGLMEWVESHSEKDNEGSGSN</sequence>
<evidence type="ECO:0000313" key="3">
    <source>
        <dbReference type="Proteomes" id="UP001140172"/>
    </source>
</evidence>
<feature type="region of interest" description="Disordered" evidence="1">
    <location>
        <begin position="195"/>
        <end position="215"/>
    </location>
</feature>
<protein>
    <submittedName>
        <fullName evidence="2">Uncharacterized protein</fullName>
    </submittedName>
</protein>